<reference evidence="4 5" key="1">
    <citation type="submission" date="2020-08" db="EMBL/GenBank/DDBJ databases">
        <title>Genomic Encyclopedia of Type Strains, Phase IV (KMG-IV): sequencing the most valuable type-strain genomes for metagenomic binning, comparative biology and taxonomic classification.</title>
        <authorList>
            <person name="Goeker M."/>
        </authorList>
    </citation>
    <scope>NUCLEOTIDE SEQUENCE [LARGE SCALE GENOMIC DNA]</scope>
    <source>
        <strain evidence="4 5">DSM 29007</strain>
    </source>
</reference>
<dbReference type="PANTHER" id="PTHR11731:SF193">
    <property type="entry name" value="DIPEPTIDYL PEPTIDASE 9"/>
    <property type="match status" value="1"/>
</dbReference>
<dbReference type="GO" id="GO:0006508">
    <property type="term" value="P:proteolysis"/>
    <property type="evidence" value="ECO:0007669"/>
    <property type="project" value="InterPro"/>
</dbReference>
<dbReference type="SUPFAM" id="SSF53474">
    <property type="entry name" value="alpha/beta-Hydrolases"/>
    <property type="match status" value="1"/>
</dbReference>
<dbReference type="Gene3D" id="3.40.50.1820">
    <property type="entry name" value="alpha/beta hydrolase"/>
    <property type="match status" value="1"/>
</dbReference>
<dbReference type="InterPro" id="IPR001375">
    <property type="entry name" value="Peptidase_S9_cat"/>
</dbReference>
<dbReference type="Gene3D" id="2.140.10.30">
    <property type="entry name" value="Dipeptidylpeptidase IV, N-terminal domain"/>
    <property type="match status" value="1"/>
</dbReference>
<accession>A0A841GYJ1</accession>
<gene>
    <name evidence="4" type="ORF">HNQ61_002428</name>
</gene>
<keyword evidence="1" id="KW-0732">Signal</keyword>
<keyword evidence="4" id="KW-0378">Hydrolase</keyword>
<evidence type="ECO:0000313" key="5">
    <source>
        <dbReference type="Proteomes" id="UP000582837"/>
    </source>
</evidence>
<dbReference type="Pfam" id="PF00930">
    <property type="entry name" value="DPPIV_N"/>
    <property type="match status" value="1"/>
</dbReference>
<feature type="domain" description="Peptidase S9 prolyl oligopeptidase catalytic" evidence="2">
    <location>
        <begin position="541"/>
        <end position="738"/>
    </location>
</feature>
<feature type="domain" description="Dipeptidylpeptidase IV N-terminal" evidence="3">
    <location>
        <begin position="109"/>
        <end position="453"/>
    </location>
</feature>
<sequence>MITHRRWLLAAALLALPAALQAQRKERFATLEQALQSGAAMSGRSGPRSVNWIEGGRRFSFLDRGADGKDVIRGYDPATGRDTLLFSAEGLTFPGGTEPFEYESFQWARDSRNLVFQANYRPIFRRSGIADYYIYSLADRSLKQATRDAGTAELSPSGTLLGFERGGDLYVTELSTGAERRLTRDAAGRVYNGRFDWVYEEEFGLAQAWKWSPDSRHIAFWQMDESAEPITQLSDLSGWHSEYDSIAYPRVGDPNARVRIGVVQPDGGGRVWLETGETGDFYIPRIYWTSSPDTLAVMTLNRAQNTMKLFFFDVNTGGRRQVFTESSRTWIDVFDFYAGVENMITFPAGSREFFWISDRDGFQHVYRYDYSGRLINQVTRGPWSVTRIEGIDPRTQTIYYTGTQASPVERQLYAVRFNGGGSRRITQEAGRHAIDMSPDAAYFIDRYSNLRQPRQVELWSTARGKVRTMEANAQVAQWLAAHEYSTPEIFSFTTSDGVRLDGSMVRPVPFDPAKKYPVVFAIYGGPGSQQVYNEFQASGWTQWLAQQGYIVVGVNNRASNNYGSAFMKVVYGDLGRYEAQDFAETARHLASLPYVDAGRVAIMGTSYGGYATLMAMELYPELFPVGIANSAVTDWRLYDSIYTERYMGLLADNLTGYRASSAVEHADRLRGHLLLVHSLLDDNVHPQHTMQLLTRLTSLGKDVDFRLYPPGRHGAAYDWPSSLLISRNNFAFLERWLKADQPPALDAPRPAAPAAAR</sequence>
<protein>
    <submittedName>
        <fullName evidence="4">Dipeptidyl-peptidase-4</fullName>
        <ecNumber evidence="4">3.4.14.5</ecNumber>
    </submittedName>
</protein>
<dbReference type="GO" id="GO:0008239">
    <property type="term" value="F:dipeptidyl-peptidase activity"/>
    <property type="evidence" value="ECO:0007669"/>
    <property type="project" value="UniProtKB-EC"/>
</dbReference>
<dbReference type="EC" id="3.4.14.5" evidence="4"/>
<evidence type="ECO:0000313" key="4">
    <source>
        <dbReference type="EMBL" id="MBB6070806.1"/>
    </source>
</evidence>
<dbReference type="RefSeq" id="WP_205761306.1">
    <property type="nucleotide sequence ID" value="NZ_JABDTL010000001.1"/>
</dbReference>
<dbReference type="SUPFAM" id="SSF82171">
    <property type="entry name" value="DPP6 N-terminal domain-like"/>
    <property type="match status" value="1"/>
</dbReference>
<dbReference type="PANTHER" id="PTHR11731">
    <property type="entry name" value="PROTEASE FAMILY S9B,C DIPEPTIDYL-PEPTIDASE IV-RELATED"/>
    <property type="match status" value="1"/>
</dbReference>
<dbReference type="InterPro" id="IPR050278">
    <property type="entry name" value="Serine_Prot_S9B/DPPIV"/>
</dbReference>
<dbReference type="AlphaFoldDB" id="A0A841GYJ1"/>
<organism evidence="4 5">
    <name type="scientific">Longimicrobium terrae</name>
    <dbReference type="NCBI Taxonomy" id="1639882"/>
    <lineage>
        <taxon>Bacteria</taxon>
        <taxon>Pseudomonadati</taxon>
        <taxon>Gemmatimonadota</taxon>
        <taxon>Longimicrobiia</taxon>
        <taxon>Longimicrobiales</taxon>
        <taxon>Longimicrobiaceae</taxon>
        <taxon>Longimicrobium</taxon>
    </lineage>
</organism>
<dbReference type="GO" id="GO:0008236">
    <property type="term" value="F:serine-type peptidase activity"/>
    <property type="evidence" value="ECO:0007669"/>
    <property type="project" value="InterPro"/>
</dbReference>
<dbReference type="Proteomes" id="UP000582837">
    <property type="component" value="Unassembled WGS sequence"/>
</dbReference>
<evidence type="ECO:0000256" key="1">
    <source>
        <dbReference type="SAM" id="SignalP"/>
    </source>
</evidence>
<keyword evidence="5" id="KW-1185">Reference proteome</keyword>
<evidence type="ECO:0000259" key="2">
    <source>
        <dbReference type="Pfam" id="PF00326"/>
    </source>
</evidence>
<feature type="signal peptide" evidence="1">
    <location>
        <begin position="1"/>
        <end position="22"/>
    </location>
</feature>
<evidence type="ECO:0000259" key="3">
    <source>
        <dbReference type="Pfam" id="PF00930"/>
    </source>
</evidence>
<dbReference type="Pfam" id="PF00326">
    <property type="entry name" value="Peptidase_S9"/>
    <property type="match status" value="1"/>
</dbReference>
<feature type="chain" id="PRO_5032659230" evidence="1">
    <location>
        <begin position="23"/>
        <end position="757"/>
    </location>
</feature>
<dbReference type="InterPro" id="IPR002469">
    <property type="entry name" value="Peptidase_S9B_N"/>
</dbReference>
<comment type="caution">
    <text evidence="4">The sequence shown here is derived from an EMBL/GenBank/DDBJ whole genome shotgun (WGS) entry which is preliminary data.</text>
</comment>
<dbReference type="InterPro" id="IPR029058">
    <property type="entry name" value="AB_hydrolase_fold"/>
</dbReference>
<proteinExistence type="predicted"/>
<dbReference type="EMBL" id="JACHIA010000006">
    <property type="protein sequence ID" value="MBB6070806.1"/>
    <property type="molecule type" value="Genomic_DNA"/>
</dbReference>
<name>A0A841GYJ1_9BACT</name>